<organism evidence="2 4">
    <name type="scientific">Algibacter lectus</name>
    <dbReference type="NCBI Taxonomy" id="221126"/>
    <lineage>
        <taxon>Bacteria</taxon>
        <taxon>Pseudomonadati</taxon>
        <taxon>Bacteroidota</taxon>
        <taxon>Flavobacteriia</taxon>
        <taxon>Flavobacteriales</taxon>
        <taxon>Flavobacteriaceae</taxon>
        <taxon>Algibacter</taxon>
    </lineage>
</organism>
<evidence type="ECO:0008006" key="7">
    <source>
        <dbReference type="Google" id="ProtNLM"/>
    </source>
</evidence>
<accession>A0A4R8MJV8</accession>
<reference evidence="3 6" key="2">
    <citation type="submission" date="2019-03" db="EMBL/GenBank/DDBJ databases">
        <title>Genomic Encyclopedia of Type Strains, Phase III (KMG-III): the genomes of soil and plant-associated and newly described type strains.</title>
        <authorList>
            <person name="Whitman W."/>
        </authorList>
    </citation>
    <scope>NUCLEOTIDE SEQUENCE [LARGE SCALE GENOMIC DNA]</scope>
    <source>
        <strain evidence="3 6">CECT 8301</strain>
    </source>
</reference>
<dbReference type="EMBL" id="BBNU01000011">
    <property type="protein sequence ID" value="GAL80584.1"/>
    <property type="molecule type" value="Genomic_DNA"/>
</dbReference>
<dbReference type="OrthoDB" id="1410704at2"/>
<dbReference type="Proteomes" id="UP000294824">
    <property type="component" value="Unassembled WGS sequence"/>
</dbReference>
<sequence length="79" mass="9540">MKPVLEQIELGKKQSILVFEYNAPYFDTPWHFHPQHELVHIEESVSTKYIGDYVGFYVFLFKNLHIWNLKRPQFQCLVN</sequence>
<evidence type="ECO:0000313" key="6">
    <source>
        <dbReference type="Proteomes" id="UP000294824"/>
    </source>
</evidence>
<evidence type="ECO:0000313" key="2">
    <source>
        <dbReference type="EMBL" id="GAL80584.1"/>
    </source>
</evidence>
<evidence type="ECO:0000313" key="1">
    <source>
        <dbReference type="EMBL" id="GAL64782.1"/>
    </source>
</evidence>
<reference evidence="4 5" key="1">
    <citation type="journal article" date="2014" name="Genome Announc.">
        <title>Draft Genome Sequences of Marine Flavobacterium Algibacter lectus Strains SS8 and NR4.</title>
        <authorList>
            <person name="Takatani N."/>
            <person name="Nakanishi M."/>
            <person name="Meirelles P."/>
            <person name="Mino S."/>
            <person name="Suda W."/>
            <person name="Oshima K."/>
            <person name="Hattori M."/>
            <person name="Ohkuma M."/>
            <person name="Hosokawa M."/>
            <person name="Miyashita K."/>
            <person name="Thompson F.L."/>
            <person name="Niwa A."/>
            <person name="Sawabe T."/>
            <person name="Sawabe T."/>
        </authorList>
    </citation>
    <scope>NUCLEOTIDE SEQUENCE [LARGE SCALE GENOMIC DNA]</scope>
    <source>
        <strain evidence="2">JCM 19274</strain>
        <strain evidence="1 5">JCM 19300</strain>
        <strain evidence="4">JCM19274</strain>
    </source>
</reference>
<dbReference type="EMBL" id="SORL01000007">
    <property type="protein sequence ID" value="TDY64265.1"/>
    <property type="molecule type" value="Genomic_DNA"/>
</dbReference>
<evidence type="ECO:0000313" key="3">
    <source>
        <dbReference type="EMBL" id="TDY64265.1"/>
    </source>
</evidence>
<name>A0A090WYT2_9FLAO</name>
<dbReference type="RefSeq" id="WP_042498918.1">
    <property type="nucleotide sequence ID" value="NZ_BBNQ01000023.1"/>
</dbReference>
<evidence type="ECO:0000313" key="4">
    <source>
        <dbReference type="Proteomes" id="UP000029643"/>
    </source>
</evidence>
<dbReference type="EMBL" id="BBNQ01000023">
    <property type="protein sequence ID" value="GAL64782.1"/>
    <property type="molecule type" value="Genomic_DNA"/>
</dbReference>
<keyword evidence="6" id="KW-1185">Reference proteome</keyword>
<dbReference type="Proteomes" id="UP000029644">
    <property type="component" value="Unassembled WGS sequence"/>
</dbReference>
<dbReference type="STRING" id="221126.SAMN04489722_101467"/>
<dbReference type="AlphaFoldDB" id="A0A090WYT2"/>
<evidence type="ECO:0000313" key="5">
    <source>
        <dbReference type="Proteomes" id="UP000029644"/>
    </source>
</evidence>
<dbReference type="Proteomes" id="UP000029643">
    <property type="component" value="Unassembled WGS sequence"/>
</dbReference>
<gene>
    <name evidence="3" type="ORF">DFQ06_1172</name>
    <name evidence="2" type="ORF">JCM19274_1210</name>
    <name evidence="1" type="ORF">JCM19300_3102</name>
</gene>
<proteinExistence type="predicted"/>
<accession>A0A090WYT2</accession>
<comment type="caution">
    <text evidence="2">The sequence shown here is derived from an EMBL/GenBank/DDBJ whole genome shotgun (WGS) entry which is preliminary data.</text>
</comment>
<protein>
    <recommendedName>
        <fullName evidence="7">Transcriptional regulator</fullName>
    </recommendedName>
</protein>